<evidence type="ECO:0000313" key="1">
    <source>
        <dbReference type="EMBL" id="MBX60370.1"/>
    </source>
</evidence>
<proteinExistence type="predicted"/>
<dbReference type="AlphaFoldDB" id="A0A2P2Q032"/>
<name>A0A2P2Q032_RHIMU</name>
<protein>
    <submittedName>
        <fullName evidence="1">Uncharacterized protein</fullName>
    </submittedName>
</protein>
<accession>A0A2P2Q032</accession>
<organism evidence="1">
    <name type="scientific">Rhizophora mucronata</name>
    <name type="common">Asiatic mangrove</name>
    <dbReference type="NCBI Taxonomy" id="61149"/>
    <lineage>
        <taxon>Eukaryota</taxon>
        <taxon>Viridiplantae</taxon>
        <taxon>Streptophyta</taxon>
        <taxon>Embryophyta</taxon>
        <taxon>Tracheophyta</taxon>
        <taxon>Spermatophyta</taxon>
        <taxon>Magnoliopsida</taxon>
        <taxon>eudicotyledons</taxon>
        <taxon>Gunneridae</taxon>
        <taxon>Pentapetalae</taxon>
        <taxon>rosids</taxon>
        <taxon>fabids</taxon>
        <taxon>Malpighiales</taxon>
        <taxon>Rhizophoraceae</taxon>
        <taxon>Rhizophora</taxon>
    </lineage>
</organism>
<sequence>MLTASFQQLLYFLGLTLT</sequence>
<dbReference type="EMBL" id="GGEC01079886">
    <property type="protein sequence ID" value="MBX60370.1"/>
    <property type="molecule type" value="Transcribed_RNA"/>
</dbReference>
<reference evidence="1" key="1">
    <citation type="submission" date="2018-02" db="EMBL/GenBank/DDBJ databases">
        <title>Rhizophora mucronata_Transcriptome.</title>
        <authorList>
            <person name="Meera S.P."/>
            <person name="Sreeshan A."/>
            <person name="Augustine A."/>
        </authorList>
    </citation>
    <scope>NUCLEOTIDE SEQUENCE</scope>
    <source>
        <tissue evidence="1">Leaf</tissue>
    </source>
</reference>